<evidence type="ECO:0000313" key="1">
    <source>
        <dbReference type="EMBL" id="VDN48892.1"/>
    </source>
</evidence>
<dbReference type="AlphaFoldDB" id="A0A3P7S2M5"/>
<keyword evidence="2" id="KW-1185">Reference proteome</keyword>
<gene>
    <name evidence="1" type="ORF">PATL70BA_2981</name>
</gene>
<dbReference type="Proteomes" id="UP000279029">
    <property type="component" value="Chromosome"/>
</dbReference>
<dbReference type="EMBL" id="LR130778">
    <property type="protein sequence ID" value="VDN48892.1"/>
    <property type="molecule type" value="Genomic_DNA"/>
</dbReference>
<protein>
    <submittedName>
        <fullName evidence="1">Uncharacterized protein</fullName>
    </submittedName>
</protein>
<evidence type="ECO:0000313" key="2">
    <source>
        <dbReference type="Proteomes" id="UP000279029"/>
    </source>
</evidence>
<name>A0A3P7S2M5_9FIRM</name>
<dbReference type="KEGG" id="cbar:PATL70BA_2981"/>
<accession>A0A3P7S2M5</accession>
<proteinExistence type="predicted"/>
<sequence length="47" mass="5683">MSKAENVRCIDNKVDFVRFFAEILNQREYNNSKPKKYSIELELYKPN</sequence>
<reference evidence="1 2" key="1">
    <citation type="submission" date="2018-09" db="EMBL/GenBank/DDBJ databases">
        <authorList>
            <person name="Postec A."/>
        </authorList>
    </citation>
    <scope>NUCLEOTIDE SEQUENCE [LARGE SCALE GENOMIC DNA]</scope>
    <source>
        <strain evidence="1">70B-A</strain>
    </source>
</reference>
<organism evidence="1 2">
    <name type="scientific">Petrocella atlantisensis</name>
    <dbReference type="NCBI Taxonomy" id="2173034"/>
    <lineage>
        <taxon>Bacteria</taxon>
        <taxon>Bacillati</taxon>
        <taxon>Bacillota</taxon>
        <taxon>Clostridia</taxon>
        <taxon>Lachnospirales</taxon>
        <taxon>Vallitaleaceae</taxon>
        <taxon>Petrocella</taxon>
    </lineage>
</organism>